<dbReference type="Proteomes" id="UP001153620">
    <property type="component" value="Chromosome 1"/>
</dbReference>
<dbReference type="InterPro" id="IPR043216">
    <property type="entry name" value="PAP-like"/>
</dbReference>
<keyword evidence="9" id="KW-1185">Reference proteome</keyword>
<dbReference type="SMART" id="SM00014">
    <property type="entry name" value="acidPPc"/>
    <property type="match status" value="1"/>
</dbReference>
<gene>
    <name evidence="8" type="ORF">CHIRRI_LOCUS3831</name>
</gene>
<feature type="domain" description="Phosphatidic acid phosphatase type 2/haloperoxidase" evidence="7">
    <location>
        <begin position="141"/>
        <end position="293"/>
    </location>
</feature>
<keyword evidence="5 6" id="KW-0472">Membrane</keyword>
<feature type="transmembrane region" description="Helical" evidence="6">
    <location>
        <begin position="48"/>
        <end position="68"/>
    </location>
</feature>
<dbReference type="GO" id="GO:0046839">
    <property type="term" value="P:phospholipid dephosphorylation"/>
    <property type="evidence" value="ECO:0007669"/>
    <property type="project" value="TreeGrafter"/>
</dbReference>
<dbReference type="InterPro" id="IPR000326">
    <property type="entry name" value="PAP2/HPO"/>
</dbReference>
<dbReference type="Gene3D" id="1.20.144.10">
    <property type="entry name" value="Phosphatidic acid phosphatase type 2/haloperoxidase"/>
    <property type="match status" value="1"/>
</dbReference>
<comment type="subcellular location">
    <subcellularLocation>
        <location evidence="1">Membrane</location>
        <topology evidence="1">Multi-pass membrane protein</topology>
    </subcellularLocation>
</comment>
<feature type="transmembrane region" description="Helical" evidence="6">
    <location>
        <begin position="92"/>
        <end position="111"/>
    </location>
</feature>
<dbReference type="OrthoDB" id="8907274at2759"/>
<dbReference type="GO" id="GO:0005886">
    <property type="term" value="C:plasma membrane"/>
    <property type="evidence" value="ECO:0007669"/>
    <property type="project" value="TreeGrafter"/>
</dbReference>
<reference evidence="8" key="2">
    <citation type="submission" date="2022-10" db="EMBL/GenBank/DDBJ databases">
        <authorList>
            <consortium name="ENA_rothamsted_submissions"/>
            <consortium name="culmorum"/>
            <person name="King R."/>
        </authorList>
    </citation>
    <scope>NUCLEOTIDE SEQUENCE</scope>
</reference>
<protein>
    <recommendedName>
        <fullName evidence="7">Phosphatidic acid phosphatase type 2/haloperoxidase domain-containing protein</fullName>
    </recommendedName>
</protein>
<dbReference type="PANTHER" id="PTHR10165">
    <property type="entry name" value="LIPID PHOSPHATE PHOSPHATASE"/>
    <property type="match status" value="1"/>
</dbReference>
<evidence type="ECO:0000256" key="1">
    <source>
        <dbReference type="ARBA" id="ARBA00004141"/>
    </source>
</evidence>
<evidence type="ECO:0000259" key="7">
    <source>
        <dbReference type="SMART" id="SM00014"/>
    </source>
</evidence>
<dbReference type="Pfam" id="PF01569">
    <property type="entry name" value="PAP2"/>
    <property type="match status" value="1"/>
</dbReference>
<dbReference type="GO" id="GO:0008195">
    <property type="term" value="F:phosphatidate phosphatase activity"/>
    <property type="evidence" value="ECO:0007669"/>
    <property type="project" value="TreeGrafter"/>
</dbReference>
<dbReference type="InterPro" id="IPR036938">
    <property type="entry name" value="PAP2/HPO_sf"/>
</dbReference>
<keyword evidence="4 6" id="KW-1133">Transmembrane helix</keyword>
<sequence>MTNRGSRVANLEANESIPLNNTQEQIPNGKIAMDAETKRVLTKVALDVVLLGCVGIPILMFFLFGVPYERGFNCNDESLMYPFKESTVTHEVLYTLGFGIPIISIIITEFIRWKLGMEAERDLKIFGHPIPIWFQHCYKYIGIFLFGAACSQMTTDIAKYTIGRLRPHFFDVCKPAFLDGTPINCTDPKNFFTYITEFTCSNPKASARKLKEVRLSFMSGHSSFSMYTMLFTALFLHVRMTWKGSKLAKHFLQFVFLSMAWYTALSRISNYKHHWSDVLAGTLQGVIIGVLIVFGVSDLFKNRWSASKDSKSTVSRYELDDSNSRAN</sequence>
<dbReference type="SUPFAM" id="SSF48317">
    <property type="entry name" value="Acid phosphatase/Vanadium-dependent haloperoxidase"/>
    <property type="match status" value="1"/>
</dbReference>
<dbReference type="AlphaFoldDB" id="A0A9N9WR34"/>
<evidence type="ECO:0000256" key="4">
    <source>
        <dbReference type="ARBA" id="ARBA00022989"/>
    </source>
</evidence>
<evidence type="ECO:0000313" key="8">
    <source>
        <dbReference type="EMBL" id="CAG9800893.1"/>
    </source>
</evidence>
<dbReference type="CDD" id="cd03384">
    <property type="entry name" value="PAP2_wunen"/>
    <property type="match status" value="1"/>
</dbReference>
<reference evidence="8" key="1">
    <citation type="submission" date="2022-01" db="EMBL/GenBank/DDBJ databases">
        <authorList>
            <person name="King R."/>
        </authorList>
    </citation>
    <scope>NUCLEOTIDE SEQUENCE</scope>
</reference>
<dbReference type="EMBL" id="OU895877">
    <property type="protein sequence ID" value="CAG9800893.1"/>
    <property type="molecule type" value="Genomic_DNA"/>
</dbReference>
<accession>A0A9N9WR34</accession>
<dbReference type="GO" id="GO:0006644">
    <property type="term" value="P:phospholipid metabolic process"/>
    <property type="evidence" value="ECO:0007669"/>
    <property type="project" value="InterPro"/>
</dbReference>
<keyword evidence="3 6" id="KW-0812">Transmembrane</keyword>
<proteinExistence type="inferred from homology"/>
<dbReference type="GO" id="GO:0007165">
    <property type="term" value="P:signal transduction"/>
    <property type="evidence" value="ECO:0007669"/>
    <property type="project" value="TreeGrafter"/>
</dbReference>
<feature type="transmembrane region" description="Helical" evidence="6">
    <location>
        <begin position="250"/>
        <end position="266"/>
    </location>
</feature>
<evidence type="ECO:0000256" key="2">
    <source>
        <dbReference type="ARBA" id="ARBA00008816"/>
    </source>
</evidence>
<dbReference type="PANTHER" id="PTHR10165:SF197">
    <property type="entry name" value="FI04477P-RELATED"/>
    <property type="match status" value="1"/>
</dbReference>
<organism evidence="8 9">
    <name type="scientific">Chironomus riparius</name>
    <dbReference type="NCBI Taxonomy" id="315576"/>
    <lineage>
        <taxon>Eukaryota</taxon>
        <taxon>Metazoa</taxon>
        <taxon>Ecdysozoa</taxon>
        <taxon>Arthropoda</taxon>
        <taxon>Hexapoda</taxon>
        <taxon>Insecta</taxon>
        <taxon>Pterygota</taxon>
        <taxon>Neoptera</taxon>
        <taxon>Endopterygota</taxon>
        <taxon>Diptera</taxon>
        <taxon>Nematocera</taxon>
        <taxon>Chironomoidea</taxon>
        <taxon>Chironomidae</taxon>
        <taxon>Chironominae</taxon>
        <taxon>Chironomus</taxon>
    </lineage>
</organism>
<evidence type="ECO:0000256" key="5">
    <source>
        <dbReference type="ARBA" id="ARBA00023136"/>
    </source>
</evidence>
<evidence type="ECO:0000256" key="6">
    <source>
        <dbReference type="SAM" id="Phobius"/>
    </source>
</evidence>
<comment type="similarity">
    <text evidence="2">Belongs to the PA-phosphatase related phosphoesterase family.</text>
</comment>
<feature type="transmembrane region" description="Helical" evidence="6">
    <location>
        <begin position="215"/>
        <end position="238"/>
    </location>
</feature>
<feature type="transmembrane region" description="Helical" evidence="6">
    <location>
        <begin position="278"/>
        <end position="297"/>
    </location>
</feature>
<evidence type="ECO:0000256" key="3">
    <source>
        <dbReference type="ARBA" id="ARBA00022692"/>
    </source>
</evidence>
<evidence type="ECO:0000313" key="9">
    <source>
        <dbReference type="Proteomes" id="UP001153620"/>
    </source>
</evidence>
<name>A0A9N9WR34_9DIPT</name>